<evidence type="ECO:0000313" key="2">
    <source>
        <dbReference type="EMBL" id="MBB4631761.1"/>
    </source>
</evidence>
<keyword evidence="1" id="KW-0812">Transmembrane</keyword>
<evidence type="ECO:0000313" key="3">
    <source>
        <dbReference type="Proteomes" id="UP000566324"/>
    </source>
</evidence>
<comment type="caution">
    <text evidence="2">The sequence shown here is derived from an EMBL/GenBank/DDBJ whole genome shotgun (WGS) entry which is preliminary data.</text>
</comment>
<gene>
    <name evidence="2" type="ORF">GGQ98_001375</name>
</gene>
<protein>
    <submittedName>
        <fullName evidence="2">Uncharacterized protein</fullName>
    </submittedName>
</protein>
<feature type="transmembrane region" description="Helical" evidence="1">
    <location>
        <begin position="23"/>
        <end position="41"/>
    </location>
</feature>
<dbReference type="EMBL" id="JACHNZ010000012">
    <property type="protein sequence ID" value="MBB4631761.1"/>
    <property type="molecule type" value="Genomic_DNA"/>
</dbReference>
<keyword evidence="3" id="KW-1185">Reference proteome</keyword>
<keyword evidence="1" id="KW-0472">Membrane</keyword>
<reference evidence="2 3" key="1">
    <citation type="submission" date="2020-08" db="EMBL/GenBank/DDBJ databases">
        <title>Genomic Encyclopedia of Type Strains, Phase IV (KMG-IV): sequencing the most valuable type-strain genomes for metagenomic binning, comparative biology and taxonomic classification.</title>
        <authorList>
            <person name="Goeker M."/>
        </authorList>
    </citation>
    <scope>NUCLEOTIDE SEQUENCE [LARGE SCALE GENOMIC DNA]</scope>
    <source>
        <strain evidence="2 3">DSM 17328</strain>
    </source>
</reference>
<keyword evidence="1" id="KW-1133">Transmembrane helix</keyword>
<sequence>MGPEQNYVQVRARVSRATLINDLRFFLTAYVAGTAFALVYLF</sequence>
<dbReference type="AlphaFoldDB" id="A0A7W7F5X0"/>
<evidence type="ECO:0000256" key="1">
    <source>
        <dbReference type="SAM" id="Phobius"/>
    </source>
</evidence>
<organism evidence="2 3">
    <name type="scientific">Sphingosinicella soli</name>
    <dbReference type="NCBI Taxonomy" id="333708"/>
    <lineage>
        <taxon>Bacteria</taxon>
        <taxon>Pseudomonadati</taxon>
        <taxon>Pseudomonadota</taxon>
        <taxon>Alphaproteobacteria</taxon>
        <taxon>Sphingomonadales</taxon>
        <taxon>Sphingosinicellaceae</taxon>
        <taxon>Sphingosinicella</taxon>
    </lineage>
</organism>
<proteinExistence type="predicted"/>
<name>A0A7W7F5X0_9SPHN</name>
<dbReference type="Proteomes" id="UP000566324">
    <property type="component" value="Unassembled WGS sequence"/>
</dbReference>
<accession>A0A7W7F5X0</accession>